<dbReference type="Proteomes" id="UP000620224">
    <property type="component" value="Unassembled WGS sequence"/>
</dbReference>
<reference evidence="2" key="1">
    <citation type="journal article" date="2014" name="Int. J. Syst. Evol. Microbiol.">
        <title>Complete genome sequence of Corynebacterium casei LMG S-19264T (=DSM 44701T), isolated from a smear-ripened cheese.</title>
        <authorList>
            <consortium name="US DOE Joint Genome Institute (JGI-PGF)"/>
            <person name="Walter F."/>
            <person name="Albersmeier A."/>
            <person name="Kalinowski J."/>
            <person name="Ruckert C."/>
        </authorList>
    </citation>
    <scope>NUCLEOTIDE SEQUENCE</scope>
    <source>
        <strain evidence="2">JCM 4490</strain>
    </source>
</reference>
<dbReference type="EMBL" id="BMUE01000004">
    <property type="protein sequence ID" value="GGW47530.1"/>
    <property type="molecule type" value="Genomic_DNA"/>
</dbReference>
<protein>
    <recommendedName>
        <fullName evidence="1">Rhodanese domain-containing protein</fullName>
    </recommendedName>
</protein>
<feature type="domain" description="Rhodanese" evidence="1">
    <location>
        <begin position="23"/>
        <end position="112"/>
    </location>
</feature>
<dbReference type="PROSITE" id="PS50206">
    <property type="entry name" value="RHODANESE_3"/>
    <property type="match status" value="1"/>
</dbReference>
<dbReference type="SUPFAM" id="SSF52821">
    <property type="entry name" value="Rhodanese/Cell cycle control phosphatase"/>
    <property type="match status" value="1"/>
</dbReference>
<evidence type="ECO:0000313" key="3">
    <source>
        <dbReference type="Proteomes" id="UP000620224"/>
    </source>
</evidence>
<organism evidence="2 3">
    <name type="scientific">Streptomyces lucensis JCM 4490</name>
    <dbReference type="NCBI Taxonomy" id="1306176"/>
    <lineage>
        <taxon>Bacteria</taxon>
        <taxon>Bacillati</taxon>
        <taxon>Actinomycetota</taxon>
        <taxon>Actinomycetes</taxon>
        <taxon>Kitasatosporales</taxon>
        <taxon>Streptomycetaceae</taxon>
        <taxon>Streptomyces</taxon>
    </lineage>
</organism>
<evidence type="ECO:0000313" key="2">
    <source>
        <dbReference type="EMBL" id="GGW47530.1"/>
    </source>
</evidence>
<dbReference type="PANTHER" id="PTHR43031">
    <property type="entry name" value="FAD-DEPENDENT OXIDOREDUCTASE"/>
    <property type="match status" value="1"/>
</dbReference>
<dbReference type="InterPro" id="IPR036873">
    <property type="entry name" value="Rhodanese-like_dom_sf"/>
</dbReference>
<evidence type="ECO:0000259" key="1">
    <source>
        <dbReference type="PROSITE" id="PS50206"/>
    </source>
</evidence>
<gene>
    <name evidence="2" type="ORF">GCM10010503_25480</name>
</gene>
<dbReference type="Gene3D" id="3.40.250.10">
    <property type="entry name" value="Rhodanese-like domain"/>
    <property type="match status" value="1"/>
</dbReference>
<sequence>MSLFRRGENRVTVDEAHRRTRGADAPAVLLDVREQTEWNAGHAPGAVHAPLSGLTAEAALPGVVRGRPLVVIRRGGHRSRQAAALLAARGARAVDDTGGMAAWARAGHPVVDAHGNDGSTA</sequence>
<proteinExistence type="predicted"/>
<comment type="caution">
    <text evidence="2">The sequence shown here is derived from an EMBL/GenBank/DDBJ whole genome shotgun (WGS) entry which is preliminary data.</text>
</comment>
<dbReference type="AlphaFoldDB" id="A0A918J4D8"/>
<keyword evidence="3" id="KW-1185">Reference proteome</keyword>
<name>A0A918J4D8_9ACTN</name>
<dbReference type="PANTHER" id="PTHR43031:SF1">
    <property type="entry name" value="PYRIDINE NUCLEOTIDE-DISULPHIDE OXIDOREDUCTASE"/>
    <property type="match status" value="1"/>
</dbReference>
<accession>A0A918J4D8</accession>
<dbReference type="Pfam" id="PF00581">
    <property type="entry name" value="Rhodanese"/>
    <property type="match status" value="1"/>
</dbReference>
<dbReference type="CDD" id="cd00158">
    <property type="entry name" value="RHOD"/>
    <property type="match status" value="1"/>
</dbReference>
<dbReference type="InterPro" id="IPR050229">
    <property type="entry name" value="GlpE_sulfurtransferase"/>
</dbReference>
<dbReference type="RefSeq" id="WP_190015354.1">
    <property type="nucleotide sequence ID" value="NZ_BMUE01000004.1"/>
</dbReference>
<dbReference type="SMART" id="SM00450">
    <property type="entry name" value="RHOD"/>
    <property type="match status" value="1"/>
</dbReference>
<reference evidence="2" key="2">
    <citation type="submission" date="2020-09" db="EMBL/GenBank/DDBJ databases">
        <authorList>
            <person name="Sun Q."/>
            <person name="Ohkuma M."/>
        </authorList>
    </citation>
    <scope>NUCLEOTIDE SEQUENCE</scope>
    <source>
        <strain evidence="2">JCM 4490</strain>
    </source>
</reference>
<dbReference type="InterPro" id="IPR001763">
    <property type="entry name" value="Rhodanese-like_dom"/>
</dbReference>